<sequence>MTGDAGADSGPPPTCGQVDPFETGDADGHAEPLATAGQARAGRIEESELPEDRHGLATWSAGDFVLANDRVAVIIEDVGPSDLYDPFGGRIVGVASRETDGALVPADFNEVLFGLGAYLVRTEAVTVMNDGSDGQPAVVRATGPLAPIDFAGDLLNIVRGDVNGFPAAIEYELAPDSDRVRITIHAAESSAAAANVSNVLQGFFQSSRMPPWTPSGGFDDFTGTTPFIAFDDPNGGASYAYEPPEGRMLNKIIEQSGVLVAHIGPQRIEACARVSVPLGSIAIGRSLDRTQAIAREALGEASRTVRGTVLEADGSPATDVRVHVTSGDTHHTRGRVDETGAFELAVPDEDVQVWAYRRGTPIAGPFAAPRGTDDVTLTMAAMGTIEVHARDEAGGGLPARVQLFPVGTEIARPAGSWGEQQVPGGRADVLFAGATGDLTVRVPAGPWRVVVSRGYEYELVDSTVTVAADATQTIDATLVRSVDTTGVLCADYHVHTTRSPDSDDDAAAKVSALVADGLELAVRSDHEFIAAFDPVVQELGLGAFALGLAGEELTTFEWGHFGVFPVEPDDTRPNGGAPRWPGRLPPDVFAEARALPGAPTLIINHPRSGGASQGYFNAAGYDPDTGMVDRPTHWDEDFSIVEVLNDSSFEQNRDNTVRDWFSMLRFGRRVFAVGSSDSHHMYSAPIGYPRTCLAMGTDDPRGVTPTEVRDATRDGRSYVSGGIYLDVTAAGGVGPGGEVTSAGARTAIDVVVRAATWIDVDSLEVIVDGVTTETIPITPPADRTDTVVLDETIEVDVAAAGSWVVIVAAGDEELEPVHPGRLPFAMSNPIFLTR</sequence>
<feature type="region of interest" description="Disordered" evidence="1">
    <location>
        <begin position="1"/>
        <end position="41"/>
    </location>
</feature>
<gene>
    <name evidence="2" type="ORF">DB32_004718</name>
</gene>
<proteinExistence type="predicted"/>
<dbReference type="Proteomes" id="UP000034883">
    <property type="component" value="Chromosome"/>
</dbReference>
<dbReference type="SUPFAM" id="SSF89550">
    <property type="entry name" value="PHP domain-like"/>
    <property type="match status" value="1"/>
</dbReference>
<dbReference type="EMBL" id="CP011125">
    <property type="protein sequence ID" value="AKF07569.1"/>
    <property type="molecule type" value="Genomic_DNA"/>
</dbReference>
<evidence type="ECO:0000313" key="2">
    <source>
        <dbReference type="EMBL" id="AKF07569.1"/>
    </source>
</evidence>
<evidence type="ECO:0000256" key="1">
    <source>
        <dbReference type="SAM" id="MobiDB-lite"/>
    </source>
</evidence>
<dbReference type="STRING" id="927083.DB32_004718"/>
<dbReference type="InterPro" id="IPR016195">
    <property type="entry name" value="Pol/histidinol_Pase-like"/>
</dbReference>
<dbReference type="NCBIfam" id="NF038032">
    <property type="entry name" value="CehA_McbA_metalo"/>
    <property type="match status" value="1"/>
</dbReference>
<reference evidence="2 3" key="1">
    <citation type="submission" date="2015-03" db="EMBL/GenBank/DDBJ databases">
        <title>Genome assembly of Sandaracinus amylolyticus DSM 53668.</title>
        <authorList>
            <person name="Sharma G."/>
            <person name="Subramanian S."/>
        </authorList>
    </citation>
    <scope>NUCLEOTIDE SEQUENCE [LARGE SCALE GENOMIC DNA]</scope>
    <source>
        <strain evidence="2 3">DSM 53668</strain>
    </source>
</reference>
<keyword evidence="3" id="KW-1185">Reference proteome</keyword>
<evidence type="ECO:0000313" key="3">
    <source>
        <dbReference type="Proteomes" id="UP000034883"/>
    </source>
</evidence>
<name>A0A0F6SFU8_9BACT</name>
<dbReference type="Gene3D" id="3.20.20.140">
    <property type="entry name" value="Metal-dependent hydrolases"/>
    <property type="match status" value="1"/>
</dbReference>
<dbReference type="KEGG" id="samy:DB32_004718"/>
<protein>
    <submittedName>
        <fullName evidence="2">PHP domain protein</fullName>
    </submittedName>
</protein>
<organism evidence="2 3">
    <name type="scientific">Sandaracinus amylolyticus</name>
    <dbReference type="NCBI Taxonomy" id="927083"/>
    <lineage>
        <taxon>Bacteria</taxon>
        <taxon>Pseudomonadati</taxon>
        <taxon>Myxococcota</taxon>
        <taxon>Polyangia</taxon>
        <taxon>Polyangiales</taxon>
        <taxon>Sandaracinaceae</taxon>
        <taxon>Sandaracinus</taxon>
    </lineage>
</organism>
<dbReference type="AlphaFoldDB" id="A0A0F6SFU8"/>
<accession>A0A0F6SFU8</accession>